<gene>
    <name evidence="3" type="ORF">MJ923_16945</name>
</gene>
<name>A0AAJ1BLG5_9GAMM</name>
<dbReference type="Pfam" id="PF18492">
    <property type="entry name" value="ORF_2_N"/>
    <property type="match status" value="1"/>
</dbReference>
<accession>A0AAJ1BLG5</accession>
<protein>
    <recommendedName>
        <fullName evidence="2">ASP external chaperone domain-containing protein</fullName>
    </recommendedName>
</protein>
<proteinExistence type="predicted"/>
<dbReference type="RefSeq" id="WP_240592095.1">
    <property type="nucleotide sequence ID" value="NZ_JAKUDL010000007.1"/>
</dbReference>
<evidence type="ECO:0000313" key="3">
    <source>
        <dbReference type="EMBL" id="MCH4295997.1"/>
    </source>
</evidence>
<evidence type="ECO:0000313" key="4">
    <source>
        <dbReference type="Proteomes" id="UP001297581"/>
    </source>
</evidence>
<feature type="signal peptide" evidence="1">
    <location>
        <begin position="1"/>
        <end position="18"/>
    </location>
</feature>
<sequence>MKHMMILCAGLFAGSLMAADDLPTVSELAHAELAAVPAEAAFGISVNGERFLKVGNAGVLFSGEQLLDETGFKSFQASGELVVRLEGASAEGLAANFGVSVLNTYGKFAVVKAPASAELLALAAAIDADAGVASVSVHLVDLTTKGQ</sequence>
<feature type="domain" description="ASP external chaperone" evidence="2">
    <location>
        <begin position="50"/>
        <end position="142"/>
    </location>
</feature>
<organism evidence="3 4">
    <name type="scientific">Shewanella zhuhaiensis</name>
    <dbReference type="NCBI Taxonomy" id="2919576"/>
    <lineage>
        <taxon>Bacteria</taxon>
        <taxon>Pseudomonadati</taxon>
        <taxon>Pseudomonadota</taxon>
        <taxon>Gammaproteobacteria</taxon>
        <taxon>Alteromonadales</taxon>
        <taxon>Shewanellaceae</taxon>
        <taxon>Shewanella</taxon>
    </lineage>
</organism>
<evidence type="ECO:0000256" key="1">
    <source>
        <dbReference type="SAM" id="SignalP"/>
    </source>
</evidence>
<keyword evidence="1" id="KW-0732">Signal</keyword>
<dbReference type="InterPro" id="IPR040536">
    <property type="entry name" value="ASPCH"/>
</dbReference>
<reference evidence="3 4" key="1">
    <citation type="submission" date="2022-02" db="EMBL/GenBank/DDBJ databases">
        <title>The genome sequence of Shewanella sp. 3B26.</title>
        <authorList>
            <person name="Du J."/>
        </authorList>
    </citation>
    <scope>NUCLEOTIDE SEQUENCE [LARGE SCALE GENOMIC DNA]</scope>
    <source>
        <strain evidence="3 4">3B26</strain>
    </source>
</reference>
<dbReference type="AlphaFoldDB" id="A0AAJ1BLG5"/>
<feature type="chain" id="PRO_5042512027" description="ASP external chaperone domain-containing protein" evidence="1">
    <location>
        <begin position="19"/>
        <end position="147"/>
    </location>
</feature>
<evidence type="ECO:0000259" key="2">
    <source>
        <dbReference type="Pfam" id="PF18492"/>
    </source>
</evidence>
<dbReference type="Proteomes" id="UP001297581">
    <property type="component" value="Unassembled WGS sequence"/>
</dbReference>
<comment type="caution">
    <text evidence="3">The sequence shown here is derived from an EMBL/GenBank/DDBJ whole genome shotgun (WGS) entry which is preliminary data.</text>
</comment>
<keyword evidence="4" id="KW-1185">Reference proteome</keyword>
<dbReference type="EMBL" id="JAKUDL010000007">
    <property type="protein sequence ID" value="MCH4295997.1"/>
    <property type="molecule type" value="Genomic_DNA"/>
</dbReference>